<accession>A0ABD4WMP5</accession>
<gene>
    <name evidence="2" type="ORF">PVE99_03610</name>
</gene>
<evidence type="ECO:0000313" key="3">
    <source>
        <dbReference type="Proteomes" id="UP001213771"/>
    </source>
</evidence>
<proteinExistence type="predicted"/>
<keyword evidence="1" id="KW-0812">Transmembrane</keyword>
<dbReference type="EMBL" id="JARAOX010000123">
    <property type="protein sequence ID" value="MDD9781493.1"/>
    <property type="molecule type" value="Genomic_DNA"/>
</dbReference>
<evidence type="ECO:0000313" key="2">
    <source>
        <dbReference type="EMBL" id="MDD9781493.1"/>
    </source>
</evidence>
<feature type="transmembrane region" description="Helical" evidence="1">
    <location>
        <begin position="89"/>
        <end position="106"/>
    </location>
</feature>
<comment type="caution">
    <text evidence="2">The sequence shown here is derived from an EMBL/GenBank/DDBJ whole genome shotgun (WGS) entry which is preliminary data.</text>
</comment>
<dbReference type="Proteomes" id="UP001213771">
    <property type="component" value="Unassembled WGS sequence"/>
</dbReference>
<keyword evidence="1" id="KW-0472">Membrane</keyword>
<reference evidence="2 3" key="1">
    <citation type="submission" date="2023-02" db="EMBL/GenBank/DDBJ databases">
        <authorList>
            <person name="Olszewska D."/>
        </authorList>
    </citation>
    <scope>NUCLEOTIDE SEQUENCE [LARGE SCALE GENOMIC DNA]</scope>
    <source>
        <strain evidence="2 3">FDU301</strain>
    </source>
</reference>
<dbReference type="AlphaFoldDB" id="A0ABD4WMP5"/>
<name>A0ABD4WMP5_PRIMG</name>
<dbReference type="RefSeq" id="WP_274588595.1">
    <property type="nucleotide sequence ID" value="NZ_JARAOX010000123.1"/>
</dbReference>
<keyword evidence="1" id="KW-1133">Transmembrane helix</keyword>
<evidence type="ECO:0000256" key="1">
    <source>
        <dbReference type="SAM" id="Phobius"/>
    </source>
</evidence>
<sequence length="112" mass="13338">MSELLDRLFIWLYLLFVSVFLVLISILMPVTIDERGELSVAMFGYPFPFAQQDLMITYEDYAVDYPHKFTISFNMLENTSSIYFHKTPFFFSVLIVYIGLLIIRYLHNRFLL</sequence>
<organism evidence="2 3">
    <name type="scientific">Priestia megaterium</name>
    <name type="common">Bacillus megaterium</name>
    <dbReference type="NCBI Taxonomy" id="1404"/>
    <lineage>
        <taxon>Bacteria</taxon>
        <taxon>Bacillati</taxon>
        <taxon>Bacillota</taxon>
        <taxon>Bacilli</taxon>
        <taxon>Bacillales</taxon>
        <taxon>Bacillaceae</taxon>
        <taxon>Priestia</taxon>
    </lineage>
</organism>
<feature type="transmembrane region" description="Helical" evidence="1">
    <location>
        <begin position="12"/>
        <end position="32"/>
    </location>
</feature>
<protein>
    <submittedName>
        <fullName evidence="2">Uncharacterized protein</fullName>
    </submittedName>
</protein>